<feature type="non-terminal residue" evidence="3">
    <location>
        <position position="70"/>
    </location>
</feature>
<dbReference type="AlphaFoldDB" id="A0A7X2MFF6"/>
<dbReference type="Pfam" id="PF21948">
    <property type="entry name" value="LplA-B_cat"/>
    <property type="match status" value="1"/>
</dbReference>
<evidence type="ECO:0000256" key="1">
    <source>
        <dbReference type="ARBA" id="ARBA00005085"/>
    </source>
</evidence>
<dbReference type="Proteomes" id="UP000467635">
    <property type="component" value="Unassembled WGS sequence"/>
</dbReference>
<dbReference type="InterPro" id="IPR004143">
    <property type="entry name" value="BPL_LPL_catalytic"/>
</dbReference>
<evidence type="ECO:0000313" key="4">
    <source>
        <dbReference type="Proteomes" id="UP000467635"/>
    </source>
</evidence>
<accession>A0A7X2MFF6</accession>
<comment type="pathway">
    <text evidence="1">Protein modification; protein lipoylation via exogenous pathway; protein N(6)-(lipoyl)lysine from lipoate: step 2/2.</text>
</comment>
<proteinExistence type="predicted"/>
<organism evidence="3 4">
    <name type="scientific">Ligilactobacillus salivarius</name>
    <dbReference type="NCBI Taxonomy" id="1624"/>
    <lineage>
        <taxon>Bacteria</taxon>
        <taxon>Bacillati</taxon>
        <taxon>Bacillota</taxon>
        <taxon>Bacilli</taxon>
        <taxon>Lactobacillales</taxon>
        <taxon>Lactobacillaceae</taxon>
        <taxon>Ligilactobacillus</taxon>
    </lineage>
</organism>
<dbReference type="InterPro" id="IPR004562">
    <property type="entry name" value="LipoylTrfase_LipoateP_Ligase"/>
</dbReference>
<dbReference type="GO" id="GO:0016979">
    <property type="term" value="F:lipoate-protein ligase activity"/>
    <property type="evidence" value="ECO:0007669"/>
    <property type="project" value="TreeGrafter"/>
</dbReference>
<gene>
    <name evidence="3" type="ORF">GKC33_06360</name>
</gene>
<dbReference type="Gene3D" id="3.30.930.10">
    <property type="entry name" value="Bira Bifunctional Protein, Domain 2"/>
    <property type="match status" value="1"/>
</dbReference>
<evidence type="ECO:0000259" key="2">
    <source>
        <dbReference type="PROSITE" id="PS51733"/>
    </source>
</evidence>
<reference evidence="3 4" key="1">
    <citation type="submission" date="2019-11" db="EMBL/GenBank/DDBJ databases">
        <title>Draft Genome Sequence of Plant Growth-Promoting Rhizosphere-Associated Bacteria.</title>
        <authorList>
            <person name="Vasilyev I.Y."/>
            <person name="Radchenko V."/>
            <person name="Ilnitskaya E.V."/>
        </authorList>
    </citation>
    <scope>NUCLEOTIDE SEQUENCE [LARGE SCALE GENOMIC DNA]</scope>
    <source>
        <strain evidence="3 4">VRA_01-1sq_f</strain>
    </source>
</reference>
<dbReference type="PANTHER" id="PTHR12561">
    <property type="entry name" value="LIPOATE-PROTEIN LIGASE"/>
    <property type="match status" value="1"/>
</dbReference>
<comment type="caution">
    <text evidence="3">The sequence shown here is derived from an EMBL/GenBank/DDBJ whole genome shotgun (WGS) entry which is preliminary data.</text>
</comment>
<feature type="domain" description="BPL/LPL catalytic" evidence="2">
    <location>
        <begin position="26"/>
        <end position="70"/>
    </location>
</feature>
<dbReference type="UniPathway" id="UPA00537">
    <property type="reaction ID" value="UER00595"/>
</dbReference>
<dbReference type="GO" id="GO:0009249">
    <property type="term" value="P:protein lipoylation"/>
    <property type="evidence" value="ECO:0007669"/>
    <property type="project" value="InterPro"/>
</dbReference>
<dbReference type="EMBL" id="WKKX01000241">
    <property type="protein sequence ID" value="MSE08339.1"/>
    <property type="molecule type" value="Genomic_DNA"/>
</dbReference>
<dbReference type="GO" id="GO:0005737">
    <property type="term" value="C:cytoplasm"/>
    <property type="evidence" value="ECO:0007669"/>
    <property type="project" value="TreeGrafter"/>
</dbReference>
<dbReference type="InterPro" id="IPR045864">
    <property type="entry name" value="aa-tRNA-synth_II/BPL/LPL"/>
</dbReference>
<dbReference type="SUPFAM" id="SSF55681">
    <property type="entry name" value="Class II aaRS and biotin synthetases"/>
    <property type="match status" value="1"/>
</dbReference>
<dbReference type="PROSITE" id="PS51733">
    <property type="entry name" value="BPL_LPL_CATALYTIC"/>
    <property type="match status" value="1"/>
</dbReference>
<evidence type="ECO:0000313" key="3">
    <source>
        <dbReference type="EMBL" id="MSE08339.1"/>
    </source>
</evidence>
<dbReference type="GO" id="GO:0017118">
    <property type="term" value="F:lipoyltransferase activity"/>
    <property type="evidence" value="ECO:0007669"/>
    <property type="project" value="TreeGrafter"/>
</dbReference>
<sequence>MQYVVMKTDDIRTNLATEQYLMNSDKIKPPFMLFYIEKPCIIVGRNQNTMEEINQKYCEEHGITITRRLS</sequence>
<keyword evidence="3" id="KW-0436">Ligase</keyword>
<name>A0A7X2MFF6_9LACO</name>
<protein>
    <submittedName>
        <fullName evidence="3">Lipoate--protein ligase</fullName>
    </submittedName>
</protein>
<dbReference type="PANTHER" id="PTHR12561:SF3">
    <property type="entry name" value="LIPOYLTRANSFERASE 1, MITOCHONDRIAL"/>
    <property type="match status" value="1"/>
</dbReference>